<protein>
    <submittedName>
        <fullName evidence="1">Uncharacterized protein</fullName>
    </submittedName>
</protein>
<dbReference type="Proteomes" id="UP000276215">
    <property type="component" value="Unassembled WGS sequence"/>
</dbReference>
<name>A0A3N4J3X2_9PEZI</name>
<accession>A0A3N4J3X2</accession>
<dbReference type="InterPro" id="IPR036397">
    <property type="entry name" value="RNaseH_sf"/>
</dbReference>
<organism evidence="1 2">
    <name type="scientific">Choiromyces venosus 120613-1</name>
    <dbReference type="NCBI Taxonomy" id="1336337"/>
    <lineage>
        <taxon>Eukaryota</taxon>
        <taxon>Fungi</taxon>
        <taxon>Dikarya</taxon>
        <taxon>Ascomycota</taxon>
        <taxon>Pezizomycotina</taxon>
        <taxon>Pezizomycetes</taxon>
        <taxon>Pezizales</taxon>
        <taxon>Tuberaceae</taxon>
        <taxon>Choiromyces</taxon>
    </lineage>
</organism>
<evidence type="ECO:0000313" key="1">
    <source>
        <dbReference type="EMBL" id="RPA91798.1"/>
    </source>
</evidence>
<keyword evidence="2" id="KW-1185">Reference proteome</keyword>
<dbReference type="OrthoDB" id="5151590at2759"/>
<reference evidence="1 2" key="1">
    <citation type="journal article" date="2018" name="Nat. Ecol. Evol.">
        <title>Pezizomycetes genomes reveal the molecular basis of ectomycorrhizal truffle lifestyle.</title>
        <authorList>
            <person name="Murat C."/>
            <person name="Payen T."/>
            <person name="Noel B."/>
            <person name="Kuo A."/>
            <person name="Morin E."/>
            <person name="Chen J."/>
            <person name="Kohler A."/>
            <person name="Krizsan K."/>
            <person name="Balestrini R."/>
            <person name="Da Silva C."/>
            <person name="Montanini B."/>
            <person name="Hainaut M."/>
            <person name="Levati E."/>
            <person name="Barry K.W."/>
            <person name="Belfiori B."/>
            <person name="Cichocki N."/>
            <person name="Clum A."/>
            <person name="Dockter R.B."/>
            <person name="Fauchery L."/>
            <person name="Guy J."/>
            <person name="Iotti M."/>
            <person name="Le Tacon F."/>
            <person name="Lindquist E.A."/>
            <person name="Lipzen A."/>
            <person name="Malagnac F."/>
            <person name="Mello A."/>
            <person name="Molinier V."/>
            <person name="Miyauchi S."/>
            <person name="Poulain J."/>
            <person name="Riccioni C."/>
            <person name="Rubini A."/>
            <person name="Sitrit Y."/>
            <person name="Splivallo R."/>
            <person name="Traeger S."/>
            <person name="Wang M."/>
            <person name="Zifcakova L."/>
            <person name="Wipf D."/>
            <person name="Zambonelli A."/>
            <person name="Paolocci F."/>
            <person name="Nowrousian M."/>
            <person name="Ottonello S."/>
            <person name="Baldrian P."/>
            <person name="Spatafora J.W."/>
            <person name="Henrissat B."/>
            <person name="Nagy L.G."/>
            <person name="Aury J.M."/>
            <person name="Wincker P."/>
            <person name="Grigoriev I.V."/>
            <person name="Bonfante P."/>
            <person name="Martin F.M."/>
        </authorList>
    </citation>
    <scope>NUCLEOTIDE SEQUENCE [LARGE SCALE GENOMIC DNA]</scope>
    <source>
        <strain evidence="1 2">120613-1</strain>
    </source>
</reference>
<gene>
    <name evidence="1" type="ORF">L873DRAFT_1818836</name>
</gene>
<dbReference type="GO" id="GO:0003676">
    <property type="term" value="F:nucleic acid binding"/>
    <property type="evidence" value="ECO:0007669"/>
    <property type="project" value="InterPro"/>
</dbReference>
<dbReference type="AlphaFoldDB" id="A0A3N4J3X2"/>
<evidence type="ECO:0000313" key="2">
    <source>
        <dbReference type="Proteomes" id="UP000276215"/>
    </source>
</evidence>
<dbReference type="EMBL" id="ML120488">
    <property type="protein sequence ID" value="RPA91798.1"/>
    <property type="molecule type" value="Genomic_DNA"/>
</dbReference>
<dbReference type="Gene3D" id="3.30.420.10">
    <property type="entry name" value="Ribonuclease H-like superfamily/Ribonuclease H"/>
    <property type="match status" value="1"/>
</dbReference>
<proteinExistence type="predicted"/>
<sequence>MLLDDFSFLSTKVIIIIVVERRRNNKEKLWEVMQEEWEAIHQSVLNSLIDSLPDRLRAIVAGGGGHIKW</sequence>